<accession>L0FAK6</accession>
<dbReference type="CDD" id="cd06171">
    <property type="entry name" value="Sigma70_r4"/>
    <property type="match status" value="1"/>
</dbReference>
<evidence type="ECO:0000256" key="5">
    <source>
        <dbReference type="ARBA" id="ARBA00023163"/>
    </source>
</evidence>
<feature type="domain" description="RNA polymerase sigma factor 70 region 4 type 2" evidence="7">
    <location>
        <begin position="144"/>
        <end position="194"/>
    </location>
</feature>
<comment type="similarity">
    <text evidence="1">Belongs to the sigma-70 factor family. ECF subfamily.</text>
</comment>
<dbReference type="KEGG" id="ddl:Desdi_2619"/>
<dbReference type="SUPFAM" id="SSF88659">
    <property type="entry name" value="Sigma3 and sigma4 domains of RNA polymerase sigma factors"/>
    <property type="match status" value="1"/>
</dbReference>
<dbReference type="EMBL" id="CP003344">
    <property type="protein sequence ID" value="AGA70035.1"/>
    <property type="molecule type" value="Genomic_DNA"/>
</dbReference>
<dbReference type="GO" id="GO:0016987">
    <property type="term" value="F:sigma factor activity"/>
    <property type="evidence" value="ECO:0007669"/>
    <property type="project" value="UniProtKB-KW"/>
</dbReference>
<organism evidence="8 9">
    <name type="scientific">Desulfitobacterium dichloroeliminans (strain LMG P-21439 / DCA1)</name>
    <dbReference type="NCBI Taxonomy" id="871963"/>
    <lineage>
        <taxon>Bacteria</taxon>
        <taxon>Bacillati</taxon>
        <taxon>Bacillota</taxon>
        <taxon>Clostridia</taxon>
        <taxon>Eubacteriales</taxon>
        <taxon>Desulfitobacteriaceae</taxon>
        <taxon>Desulfitobacterium</taxon>
    </lineage>
</organism>
<dbReference type="InterPro" id="IPR013249">
    <property type="entry name" value="RNA_pol_sigma70_r4_t2"/>
</dbReference>
<evidence type="ECO:0000256" key="4">
    <source>
        <dbReference type="ARBA" id="ARBA00023125"/>
    </source>
</evidence>
<dbReference type="Gene3D" id="1.10.1740.10">
    <property type="match status" value="1"/>
</dbReference>
<keyword evidence="3" id="KW-0731">Sigma factor</keyword>
<keyword evidence="4" id="KW-0238">DNA-binding</keyword>
<gene>
    <name evidence="8" type="ordered locus">Desdi_2619</name>
</gene>
<reference evidence="9" key="1">
    <citation type="submission" date="2012-02" db="EMBL/GenBank/DDBJ databases">
        <title>Complete sequence of Desulfitobacterium dichloroeliminans LMG P-21439.</title>
        <authorList>
            <person name="Lucas S."/>
            <person name="Han J."/>
            <person name="Lapidus A."/>
            <person name="Cheng J.-F."/>
            <person name="Goodwin L."/>
            <person name="Pitluck S."/>
            <person name="Peters L."/>
            <person name="Ovchinnikova G."/>
            <person name="Teshima H."/>
            <person name="Detter J.C."/>
            <person name="Han C."/>
            <person name="Tapia R."/>
            <person name="Land M."/>
            <person name="Hauser L."/>
            <person name="Kyrpides N."/>
            <person name="Ivanova N."/>
            <person name="Pagani I."/>
            <person name="Kruse T."/>
            <person name="de Vos W.M."/>
            <person name="Boon N."/>
            <person name="Smidt H."/>
            <person name="Woyke T."/>
        </authorList>
    </citation>
    <scope>NUCLEOTIDE SEQUENCE [LARGE SCALE GENOMIC DNA]</scope>
    <source>
        <strain evidence="9">LMG P-21439 / DCA1</strain>
    </source>
</reference>
<sequence length="207" mass="24069">MDFYNEATGRSFQIEGGSAILTQGSGRALIELVQEDENSFTESYNYYFPRINNYVHYRVADYHDAEDLVSQIVEKVFTKNHYYQKDKAPFSVWLFRIARNTITDYYRSRKGVHVISLDEYTKNIVAREPDPATIVELNEIQHHLLKAIACLSQREQEIIALKFWSGLSNREIAKLVDISESNTGVILFRAMRQLRIVLARQGMCVYE</sequence>
<dbReference type="Proteomes" id="UP000010797">
    <property type="component" value="Chromosome"/>
</dbReference>
<evidence type="ECO:0000259" key="6">
    <source>
        <dbReference type="Pfam" id="PF04542"/>
    </source>
</evidence>
<dbReference type="GO" id="GO:0006352">
    <property type="term" value="P:DNA-templated transcription initiation"/>
    <property type="evidence" value="ECO:0007669"/>
    <property type="project" value="InterPro"/>
</dbReference>
<dbReference type="Pfam" id="PF08281">
    <property type="entry name" value="Sigma70_r4_2"/>
    <property type="match status" value="1"/>
</dbReference>
<dbReference type="InterPro" id="IPR039425">
    <property type="entry name" value="RNA_pol_sigma-70-like"/>
</dbReference>
<protein>
    <submittedName>
        <fullName evidence="8">RNA polymerase, sigma-24 subunit, RpoE</fullName>
    </submittedName>
</protein>
<evidence type="ECO:0000256" key="2">
    <source>
        <dbReference type="ARBA" id="ARBA00023015"/>
    </source>
</evidence>
<dbReference type="InterPro" id="IPR013325">
    <property type="entry name" value="RNA_pol_sigma_r2"/>
</dbReference>
<name>L0FAK6_DESDL</name>
<dbReference type="GO" id="GO:0003677">
    <property type="term" value="F:DNA binding"/>
    <property type="evidence" value="ECO:0007669"/>
    <property type="project" value="UniProtKB-KW"/>
</dbReference>
<keyword evidence="2" id="KW-0805">Transcription regulation</keyword>
<dbReference type="AlphaFoldDB" id="L0FAK6"/>
<dbReference type="HOGENOM" id="CLU_047691_3_4_9"/>
<dbReference type="PANTHER" id="PTHR43133">
    <property type="entry name" value="RNA POLYMERASE ECF-TYPE SIGMA FACTO"/>
    <property type="match status" value="1"/>
</dbReference>
<feature type="domain" description="RNA polymerase sigma-70 region 2" evidence="6">
    <location>
        <begin position="44"/>
        <end position="110"/>
    </location>
</feature>
<evidence type="ECO:0000313" key="9">
    <source>
        <dbReference type="Proteomes" id="UP000010797"/>
    </source>
</evidence>
<keyword evidence="5" id="KW-0804">Transcription</keyword>
<evidence type="ECO:0000256" key="1">
    <source>
        <dbReference type="ARBA" id="ARBA00010641"/>
    </source>
</evidence>
<evidence type="ECO:0000313" key="8">
    <source>
        <dbReference type="EMBL" id="AGA70035.1"/>
    </source>
</evidence>
<evidence type="ECO:0000259" key="7">
    <source>
        <dbReference type="Pfam" id="PF08281"/>
    </source>
</evidence>
<dbReference type="PANTHER" id="PTHR43133:SF8">
    <property type="entry name" value="RNA POLYMERASE SIGMA FACTOR HI_1459-RELATED"/>
    <property type="match status" value="1"/>
</dbReference>
<dbReference type="InterPro" id="IPR014284">
    <property type="entry name" value="RNA_pol_sigma-70_dom"/>
</dbReference>
<dbReference type="InterPro" id="IPR036388">
    <property type="entry name" value="WH-like_DNA-bd_sf"/>
</dbReference>
<dbReference type="InterPro" id="IPR007627">
    <property type="entry name" value="RNA_pol_sigma70_r2"/>
</dbReference>
<proteinExistence type="inferred from homology"/>
<keyword evidence="9" id="KW-1185">Reference proteome</keyword>
<dbReference type="SUPFAM" id="SSF88946">
    <property type="entry name" value="Sigma2 domain of RNA polymerase sigma factors"/>
    <property type="match status" value="1"/>
</dbReference>
<evidence type="ECO:0000256" key="3">
    <source>
        <dbReference type="ARBA" id="ARBA00023082"/>
    </source>
</evidence>
<dbReference type="Pfam" id="PF04542">
    <property type="entry name" value="Sigma70_r2"/>
    <property type="match status" value="1"/>
</dbReference>
<dbReference type="Gene3D" id="1.10.10.10">
    <property type="entry name" value="Winged helix-like DNA-binding domain superfamily/Winged helix DNA-binding domain"/>
    <property type="match status" value="1"/>
</dbReference>
<dbReference type="RefSeq" id="WP_015263006.1">
    <property type="nucleotide sequence ID" value="NC_019903.1"/>
</dbReference>
<dbReference type="eggNOG" id="COG1595">
    <property type="taxonomic scope" value="Bacteria"/>
</dbReference>
<dbReference type="STRING" id="871963.Desdi_2619"/>
<dbReference type="NCBIfam" id="TIGR02937">
    <property type="entry name" value="sigma70-ECF"/>
    <property type="match status" value="1"/>
</dbReference>
<dbReference type="InterPro" id="IPR013324">
    <property type="entry name" value="RNA_pol_sigma_r3/r4-like"/>
</dbReference>